<dbReference type="AlphaFoldDB" id="B8MT16"/>
<evidence type="ECO:0000313" key="1">
    <source>
        <dbReference type="EMBL" id="EED12040.1"/>
    </source>
</evidence>
<proteinExistence type="predicted"/>
<dbReference type="PhylomeDB" id="B8MT16"/>
<evidence type="ECO:0000313" key="2">
    <source>
        <dbReference type="Proteomes" id="UP000001745"/>
    </source>
</evidence>
<reference evidence="2" key="1">
    <citation type="journal article" date="2015" name="Genome Announc.">
        <title>Genome sequence of the AIDS-associated pathogen Penicillium marneffei (ATCC18224) and its near taxonomic relative Talaromyces stipitatus (ATCC10500).</title>
        <authorList>
            <person name="Nierman W.C."/>
            <person name="Fedorova-Abrams N.D."/>
            <person name="Andrianopoulos A."/>
        </authorList>
    </citation>
    <scope>NUCLEOTIDE SEQUENCE [LARGE SCALE GENOMIC DNA]</scope>
    <source>
        <strain evidence="2">ATCC 10500 / CBS 375.48 / QM 6759 / NRRL 1006</strain>
    </source>
</reference>
<dbReference type="HOGENOM" id="CLU_970368_0_0_1"/>
<dbReference type="STRING" id="441959.B8MT16"/>
<dbReference type="EMBL" id="EQ962660">
    <property type="protein sequence ID" value="EED12040.1"/>
    <property type="molecule type" value="Genomic_DNA"/>
</dbReference>
<dbReference type="Proteomes" id="UP000001745">
    <property type="component" value="Unassembled WGS sequence"/>
</dbReference>
<dbReference type="OrthoDB" id="2663223at2759"/>
<name>B8MT16_TALSN</name>
<accession>B8MT16</accession>
<dbReference type="InParanoid" id="B8MT16"/>
<dbReference type="GeneID" id="8098606"/>
<dbReference type="RefSeq" id="XP_002487694.1">
    <property type="nucleotide sequence ID" value="XM_002487649.1"/>
</dbReference>
<sequence length="287" mass="33704">MNLEHAALIAEASRMHNESRAKRRYNVKTKEYSQAMHRYEIQRKDIKQTFTWIRDSVSVIYLKSHVSVTHDWVKAYNNLKTALNPGSREIKRSIRKGKSMTFALDKEDWSTRFIEAIRPLDPVWVITLEHDVEEKLDDDTLTYGDMSRYFQRKQMYRLTNEEDHDLVPQTIPGREIITLWRIPTPGNTALNERKEPLLVDEIDLSPRNNLSGRTLENQLKDEEHLPLIQRKCKAMYFVKMEKELAALSINDYPLKHSALLDSGSSIYVFNEKECFINFKRATPGDFL</sequence>
<keyword evidence="2" id="KW-1185">Reference proteome</keyword>
<protein>
    <submittedName>
        <fullName evidence="1">Uncharacterized protein</fullName>
    </submittedName>
</protein>
<dbReference type="VEuPathDB" id="FungiDB:TSTA_001120"/>
<organism evidence="1 2">
    <name type="scientific">Talaromyces stipitatus (strain ATCC 10500 / CBS 375.48 / QM 6759 / NRRL 1006)</name>
    <name type="common">Penicillium stipitatum</name>
    <dbReference type="NCBI Taxonomy" id="441959"/>
    <lineage>
        <taxon>Eukaryota</taxon>
        <taxon>Fungi</taxon>
        <taxon>Dikarya</taxon>
        <taxon>Ascomycota</taxon>
        <taxon>Pezizomycotina</taxon>
        <taxon>Eurotiomycetes</taxon>
        <taxon>Eurotiomycetidae</taxon>
        <taxon>Eurotiales</taxon>
        <taxon>Trichocomaceae</taxon>
        <taxon>Talaromyces</taxon>
        <taxon>Talaromyces sect. Talaromyces</taxon>
    </lineage>
</organism>
<gene>
    <name evidence="1" type="ORF">TSTA_001120</name>
</gene>